<keyword evidence="4" id="KW-1185">Reference proteome</keyword>
<dbReference type="InterPro" id="IPR018931">
    <property type="entry name" value="DUF2520"/>
</dbReference>
<feature type="domain" description="Pyrroline-5-carboxylate reductase catalytic N-terminal" evidence="1">
    <location>
        <begin position="3"/>
        <end position="87"/>
    </location>
</feature>
<dbReference type="InterPro" id="IPR036291">
    <property type="entry name" value="NAD(P)-bd_dom_sf"/>
</dbReference>
<dbReference type="InterPro" id="IPR028939">
    <property type="entry name" value="P5C_Rdtase_cat_N"/>
</dbReference>
<dbReference type="PANTHER" id="PTHR40459">
    <property type="entry name" value="CONSERVED HYPOTHETICAL ALANINE AND LEUCINE RICH PROTEIN"/>
    <property type="match status" value="1"/>
</dbReference>
<gene>
    <name evidence="3" type="ORF">SAMN06265371_101529</name>
</gene>
<dbReference type="EMBL" id="FZNT01000001">
    <property type="protein sequence ID" value="SNR34443.1"/>
    <property type="molecule type" value="Genomic_DNA"/>
</dbReference>
<reference evidence="3 4" key="1">
    <citation type="submission" date="2017-06" db="EMBL/GenBank/DDBJ databases">
        <authorList>
            <person name="Kim H.J."/>
            <person name="Triplett B.A."/>
        </authorList>
    </citation>
    <scope>NUCLEOTIDE SEQUENCE [LARGE SCALE GENOMIC DNA]</scope>
    <source>
        <strain evidence="3 4">DSM 29150</strain>
    </source>
</reference>
<dbReference type="Pfam" id="PF10728">
    <property type="entry name" value="DUF2520"/>
    <property type="match status" value="1"/>
</dbReference>
<evidence type="ECO:0000259" key="1">
    <source>
        <dbReference type="Pfam" id="PF03807"/>
    </source>
</evidence>
<proteinExistence type="predicted"/>
<dbReference type="PANTHER" id="PTHR40459:SF1">
    <property type="entry name" value="CONSERVED HYPOTHETICAL ALANINE AND LEUCINE RICH PROTEIN"/>
    <property type="match status" value="1"/>
</dbReference>
<feature type="domain" description="DUF2520" evidence="2">
    <location>
        <begin position="122"/>
        <end position="245"/>
    </location>
</feature>
<dbReference type="Proteomes" id="UP000198384">
    <property type="component" value="Unassembled WGS sequence"/>
</dbReference>
<dbReference type="Gene3D" id="1.10.1040.20">
    <property type="entry name" value="ProC-like, C-terminal domain"/>
    <property type="match status" value="1"/>
</dbReference>
<dbReference type="InterPro" id="IPR008927">
    <property type="entry name" value="6-PGluconate_DH-like_C_sf"/>
</dbReference>
<organism evidence="3 4">
    <name type="scientific">Lutibacter agarilyticus</name>
    <dbReference type="NCBI Taxonomy" id="1109740"/>
    <lineage>
        <taxon>Bacteria</taxon>
        <taxon>Pseudomonadati</taxon>
        <taxon>Bacteroidota</taxon>
        <taxon>Flavobacteriia</taxon>
        <taxon>Flavobacteriales</taxon>
        <taxon>Flavobacteriaceae</taxon>
        <taxon>Lutibacter</taxon>
    </lineage>
</organism>
<dbReference type="Pfam" id="PF03807">
    <property type="entry name" value="F420_oxidored"/>
    <property type="match status" value="1"/>
</dbReference>
<evidence type="ECO:0000313" key="3">
    <source>
        <dbReference type="EMBL" id="SNR34443.1"/>
    </source>
</evidence>
<accession>A0A238VL42</accession>
<name>A0A238VL42_9FLAO</name>
<dbReference type="OrthoDB" id="9810755at2"/>
<dbReference type="Gene3D" id="3.40.50.720">
    <property type="entry name" value="NAD(P)-binding Rossmann-like Domain"/>
    <property type="match status" value="1"/>
</dbReference>
<evidence type="ECO:0000313" key="4">
    <source>
        <dbReference type="Proteomes" id="UP000198384"/>
    </source>
</evidence>
<dbReference type="RefSeq" id="WP_089380166.1">
    <property type="nucleotide sequence ID" value="NZ_FZNT01000001.1"/>
</dbReference>
<dbReference type="InterPro" id="IPR037108">
    <property type="entry name" value="TM1727-like_C_sf"/>
</dbReference>
<evidence type="ECO:0000259" key="2">
    <source>
        <dbReference type="Pfam" id="PF10728"/>
    </source>
</evidence>
<dbReference type="SUPFAM" id="SSF51735">
    <property type="entry name" value="NAD(P)-binding Rossmann-fold domains"/>
    <property type="match status" value="1"/>
</dbReference>
<sequence length="253" mass="28159">MIKVVLLGAGNVAVHLTKMLLKSASIELVQVYNRSIDKIAYLKNETAITTKIPELKEADIYIICVSDNAISKVSKQLNFEGKLVVHTSGATDLAVLKCNANKGVLYPLQSFSKDKKVDFSEVPFCLEAENSKDLELLQKITNAIGSPSYKINSEQRKTLHVAAVFVNNFVNHLYQIGNEICSKEHIPFEILAPLIKETALKIEDLTPFEAQTGPAKRNDTKTIETHLSLLTNNQQKIYTLLTQSIINLYGEKL</sequence>
<dbReference type="AlphaFoldDB" id="A0A238VL42"/>
<dbReference type="SUPFAM" id="SSF48179">
    <property type="entry name" value="6-phosphogluconate dehydrogenase C-terminal domain-like"/>
    <property type="match status" value="1"/>
</dbReference>
<protein>
    <submittedName>
        <fullName evidence="3">Predicted oxidoreductase, contains short-chain dehydrogenase (SDR) and DUF2520 domains</fullName>
    </submittedName>
</protein>